<proteinExistence type="predicted"/>
<dbReference type="EMBL" id="ML977142">
    <property type="protein sequence ID" value="KAF1990429.1"/>
    <property type="molecule type" value="Genomic_DNA"/>
</dbReference>
<accession>A0A6G1HBN7</accession>
<evidence type="ECO:0000313" key="2">
    <source>
        <dbReference type="Proteomes" id="UP000800041"/>
    </source>
</evidence>
<protein>
    <recommendedName>
        <fullName evidence="3">Superoxide dismutase copper/zinc binding domain-containing protein</fullName>
    </recommendedName>
</protein>
<dbReference type="AlphaFoldDB" id="A0A6G1HBN7"/>
<reference evidence="1" key="1">
    <citation type="journal article" date="2020" name="Stud. Mycol.">
        <title>101 Dothideomycetes genomes: a test case for predicting lifestyles and emergence of pathogens.</title>
        <authorList>
            <person name="Haridas S."/>
            <person name="Albert R."/>
            <person name="Binder M."/>
            <person name="Bloem J."/>
            <person name="Labutti K."/>
            <person name="Salamov A."/>
            <person name="Andreopoulos B."/>
            <person name="Baker S."/>
            <person name="Barry K."/>
            <person name="Bills G."/>
            <person name="Bluhm B."/>
            <person name="Cannon C."/>
            <person name="Castanera R."/>
            <person name="Culley D."/>
            <person name="Daum C."/>
            <person name="Ezra D."/>
            <person name="Gonzalez J."/>
            <person name="Henrissat B."/>
            <person name="Kuo A."/>
            <person name="Liang C."/>
            <person name="Lipzen A."/>
            <person name="Lutzoni F."/>
            <person name="Magnuson J."/>
            <person name="Mondo S."/>
            <person name="Nolan M."/>
            <person name="Ohm R."/>
            <person name="Pangilinan J."/>
            <person name="Park H.-J."/>
            <person name="Ramirez L."/>
            <person name="Alfaro M."/>
            <person name="Sun H."/>
            <person name="Tritt A."/>
            <person name="Yoshinaga Y."/>
            <person name="Zwiers L.-H."/>
            <person name="Turgeon B."/>
            <person name="Goodwin S."/>
            <person name="Spatafora J."/>
            <person name="Crous P."/>
            <person name="Grigoriev I."/>
        </authorList>
    </citation>
    <scope>NUCLEOTIDE SEQUENCE</scope>
    <source>
        <strain evidence="1">CBS 113979</strain>
    </source>
</reference>
<name>A0A6G1HBN7_9PEZI</name>
<evidence type="ECO:0000313" key="1">
    <source>
        <dbReference type="EMBL" id="KAF1990429.1"/>
    </source>
</evidence>
<gene>
    <name evidence="1" type="ORF">K402DRAFT_417866</name>
</gene>
<sequence>MCNGHSTRTSQGGTIAVLRPICPRYFPGGSDNEPQSRTEQLNGSLFFQNGLANLHTQAVFRGDNLQSNRTFHNCFAVIHKYGDNDKFHPLHQLDMRRESIPSDDGRTSEFTVGKALDLTVGENGVIGRRITVHRMGNLSSPIAEGIIGWN</sequence>
<dbReference type="Proteomes" id="UP000800041">
    <property type="component" value="Unassembled WGS sequence"/>
</dbReference>
<evidence type="ECO:0008006" key="3">
    <source>
        <dbReference type="Google" id="ProtNLM"/>
    </source>
</evidence>
<keyword evidence="2" id="KW-1185">Reference proteome</keyword>
<organism evidence="1 2">
    <name type="scientific">Aulographum hederae CBS 113979</name>
    <dbReference type="NCBI Taxonomy" id="1176131"/>
    <lineage>
        <taxon>Eukaryota</taxon>
        <taxon>Fungi</taxon>
        <taxon>Dikarya</taxon>
        <taxon>Ascomycota</taxon>
        <taxon>Pezizomycotina</taxon>
        <taxon>Dothideomycetes</taxon>
        <taxon>Pleosporomycetidae</taxon>
        <taxon>Aulographales</taxon>
        <taxon>Aulographaceae</taxon>
    </lineage>
</organism>
<dbReference type="OrthoDB" id="4158189at2759"/>